<dbReference type="RefSeq" id="WP_134341611.1">
    <property type="nucleotide sequence ID" value="NZ_SOPW01000031.1"/>
</dbReference>
<dbReference type="GO" id="GO:0003677">
    <property type="term" value="F:DNA binding"/>
    <property type="evidence" value="ECO:0007669"/>
    <property type="project" value="UniProtKB-UniRule"/>
</dbReference>
<dbReference type="SUPFAM" id="SSF46689">
    <property type="entry name" value="Homeodomain-like"/>
    <property type="match status" value="1"/>
</dbReference>
<dbReference type="PROSITE" id="PS50977">
    <property type="entry name" value="HTH_TETR_2"/>
    <property type="match status" value="1"/>
</dbReference>
<dbReference type="PANTHER" id="PTHR43479:SF11">
    <property type="entry name" value="ACREF_ENVCD OPERON REPRESSOR-RELATED"/>
    <property type="match status" value="1"/>
</dbReference>
<dbReference type="Pfam" id="PF00440">
    <property type="entry name" value="TetR_N"/>
    <property type="match status" value="1"/>
</dbReference>
<keyword evidence="1" id="KW-0678">Repressor</keyword>
<evidence type="ECO:0000259" key="4">
    <source>
        <dbReference type="PROSITE" id="PS50977"/>
    </source>
</evidence>
<dbReference type="Gene3D" id="1.10.10.60">
    <property type="entry name" value="Homeodomain-like"/>
    <property type="match status" value="1"/>
</dbReference>
<evidence type="ECO:0000256" key="3">
    <source>
        <dbReference type="PROSITE-ProRule" id="PRU00335"/>
    </source>
</evidence>
<dbReference type="Pfam" id="PF17932">
    <property type="entry name" value="TetR_C_24"/>
    <property type="match status" value="1"/>
</dbReference>
<dbReference type="OrthoDB" id="9814200at2"/>
<evidence type="ECO:0000256" key="1">
    <source>
        <dbReference type="ARBA" id="ARBA00022491"/>
    </source>
</evidence>
<protein>
    <submittedName>
        <fullName evidence="5">TetR/AcrR family transcriptional regulator</fullName>
    </submittedName>
</protein>
<dbReference type="InterPro" id="IPR001647">
    <property type="entry name" value="HTH_TetR"/>
</dbReference>
<sequence>MSDLREKIIKSSLQLFSDKGFHGVTVNDIVNHCDTSKGGFYHHFKSKDELLYVIHDTFISYVLNEANQAKKCYDRPIFQLHEMLKALVRVYDLYNEHIVVFNQENKYLKENYEILIQKKRDNYKEILQEVIKQGQELGEIRNELPTTITNMAILGMVNWTYQWYKKDGPKTIDEIASTYIDIIFSGLLTTEALEEYRASKLSMTDI</sequence>
<dbReference type="Gene3D" id="1.10.357.10">
    <property type="entry name" value="Tetracycline Repressor, domain 2"/>
    <property type="match status" value="1"/>
</dbReference>
<proteinExistence type="predicted"/>
<accession>A0A4Y8IAU0</accession>
<evidence type="ECO:0000313" key="6">
    <source>
        <dbReference type="Proteomes" id="UP000297975"/>
    </source>
</evidence>
<feature type="DNA-binding region" description="H-T-H motif" evidence="3">
    <location>
        <begin position="25"/>
        <end position="44"/>
    </location>
</feature>
<dbReference type="EMBL" id="SOPW01000031">
    <property type="protein sequence ID" value="TFB13070.1"/>
    <property type="molecule type" value="Genomic_DNA"/>
</dbReference>
<dbReference type="InterPro" id="IPR036271">
    <property type="entry name" value="Tet_transcr_reg_TetR-rel_C_sf"/>
</dbReference>
<feature type="domain" description="HTH tetR-type" evidence="4">
    <location>
        <begin position="2"/>
        <end position="62"/>
    </location>
</feature>
<dbReference type="SUPFAM" id="SSF48498">
    <property type="entry name" value="Tetracyclin repressor-like, C-terminal domain"/>
    <property type="match status" value="1"/>
</dbReference>
<dbReference type="Proteomes" id="UP000297975">
    <property type="component" value="Unassembled WGS sequence"/>
</dbReference>
<dbReference type="InterPro" id="IPR009057">
    <property type="entry name" value="Homeodomain-like_sf"/>
</dbReference>
<name>A0A4Y8IAU0_9BACI</name>
<reference evidence="5 6" key="1">
    <citation type="submission" date="2019-03" db="EMBL/GenBank/DDBJ databases">
        <authorList>
            <person name="He R.-H."/>
        </authorList>
    </citation>
    <scope>NUCLEOTIDE SEQUENCE [LARGE SCALE GENOMIC DNA]</scope>
    <source>
        <strain evidence="6">SH 714</strain>
    </source>
</reference>
<dbReference type="InterPro" id="IPR041490">
    <property type="entry name" value="KstR2_TetR_C"/>
</dbReference>
<dbReference type="InterPro" id="IPR050624">
    <property type="entry name" value="HTH-type_Tx_Regulator"/>
</dbReference>
<keyword evidence="6" id="KW-1185">Reference proteome</keyword>
<dbReference type="PRINTS" id="PR00455">
    <property type="entry name" value="HTHTETR"/>
</dbReference>
<evidence type="ECO:0000256" key="2">
    <source>
        <dbReference type="ARBA" id="ARBA00023125"/>
    </source>
</evidence>
<dbReference type="PANTHER" id="PTHR43479">
    <property type="entry name" value="ACREF/ENVCD OPERON REPRESSOR-RELATED"/>
    <property type="match status" value="1"/>
</dbReference>
<comment type="caution">
    <text evidence="5">The sequence shown here is derived from an EMBL/GenBank/DDBJ whole genome shotgun (WGS) entry which is preliminary data.</text>
</comment>
<keyword evidence="2 3" id="KW-0238">DNA-binding</keyword>
<evidence type="ECO:0000313" key="5">
    <source>
        <dbReference type="EMBL" id="TFB13070.1"/>
    </source>
</evidence>
<organism evidence="5 6">
    <name type="scientific">Filobacillus milosensis</name>
    <dbReference type="NCBI Taxonomy" id="94137"/>
    <lineage>
        <taxon>Bacteria</taxon>
        <taxon>Bacillati</taxon>
        <taxon>Bacillota</taxon>
        <taxon>Bacilli</taxon>
        <taxon>Bacillales</taxon>
        <taxon>Bacillaceae</taxon>
        <taxon>Filobacillus</taxon>
    </lineage>
</organism>
<gene>
    <name evidence="5" type="ORF">E3U55_16680</name>
</gene>
<dbReference type="AlphaFoldDB" id="A0A4Y8IAU0"/>